<dbReference type="PROSITE" id="PS50600">
    <property type="entry name" value="ULP_PROTEASE"/>
    <property type="match status" value="1"/>
</dbReference>
<evidence type="ECO:0000313" key="7">
    <source>
        <dbReference type="Proteomes" id="UP000011115"/>
    </source>
</evidence>
<evidence type="ECO:0000256" key="4">
    <source>
        <dbReference type="SAM" id="MobiDB-lite"/>
    </source>
</evidence>
<evidence type="ECO:0000313" key="6">
    <source>
        <dbReference type="EnsemblPlants" id="PGSC0003DMT400019792"/>
    </source>
</evidence>
<dbReference type="GO" id="GO:0006508">
    <property type="term" value="P:proteolysis"/>
    <property type="evidence" value="ECO:0007669"/>
    <property type="project" value="UniProtKB-KW"/>
</dbReference>
<organism evidence="6 7">
    <name type="scientific">Solanum tuberosum</name>
    <name type="common">Potato</name>
    <dbReference type="NCBI Taxonomy" id="4113"/>
    <lineage>
        <taxon>Eukaryota</taxon>
        <taxon>Viridiplantae</taxon>
        <taxon>Streptophyta</taxon>
        <taxon>Embryophyta</taxon>
        <taxon>Tracheophyta</taxon>
        <taxon>Spermatophyta</taxon>
        <taxon>Magnoliopsida</taxon>
        <taxon>eudicotyledons</taxon>
        <taxon>Gunneridae</taxon>
        <taxon>Pentapetalae</taxon>
        <taxon>asterids</taxon>
        <taxon>lamiids</taxon>
        <taxon>Solanales</taxon>
        <taxon>Solanaceae</taxon>
        <taxon>Solanoideae</taxon>
        <taxon>Solaneae</taxon>
        <taxon>Solanum</taxon>
    </lineage>
</organism>
<evidence type="ECO:0000256" key="3">
    <source>
        <dbReference type="ARBA" id="ARBA00022801"/>
    </source>
</evidence>
<protein>
    <submittedName>
        <fullName evidence="6">Ulp1 protease family, C-terminal catalytic domain containing protein</fullName>
    </submittedName>
</protein>
<reference evidence="7" key="1">
    <citation type="journal article" date="2011" name="Nature">
        <title>Genome sequence and analysis of the tuber crop potato.</title>
        <authorList>
            <consortium name="The Potato Genome Sequencing Consortium"/>
        </authorList>
    </citation>
    <scope>NUCLEOTIDE SEQUENCE [LARGE SCALE GENOMIC DNA]</scope>
    <source>
        <strain evidence="7">cv. DM1-3 516 R44</strain>
    </source>
</reference>
<sequence>MAKQSSKKSKAKKEAHAKTPKKRSRKVAPAISRSALPTVYNDIAVKERNVIPRICNWKVMAEKPKFEMFMKSIFTENNCANIQPTVEEITSLDLRHISHVSPTEPAPSNVNPESDDTSFKEQVMENATEVIHTTHHSHVLIEEVVLNKEADNAIDVAPQSDTKVLSGDEHGVDTLQQNLVKHALNLFLVDTSVSQLPTQLPVKESAHNHDTKTSAPRNRMPSRIVRSSYLTSFGSSDKGKTKVDDDVRQLHPFEGCGILYQMSSGLMDEFSQWIEKGLLKSHANKKPFEDKYRVKSALFGVDHIDFVVTFPLDKNWFYTISQPKKCWTDEHIDVIFYYLRKKSKQRSMDQYRYTTVNYLFKSHINNAHTRYYNSLADDIISTQEHIARGDAVSIHERSIINIINGFSIPTALPWHLVDEVYIPVNCDEEFHWGLAVVVLRKRLIRVYDSNSGPRKKVYSGDIKKLSQILPTYLHDSGFFEKTERTDWAALDTYKDKKTGELLGPQHSFDVEFAQDIMQQESDSLDCEMFVAAFAEFLSDEINMSYDSFGSDYLRKRYATLLWKYGLDKAKAGYVSDNDDPPRLKSVLNSTAENELVNVG</sequence>
<dbReference type="Gene3D" id="3.40.395.10">
    <property type="entry name" value="Adenoviral Proteinase, Chain A"/>
    <property type="match status" value="1"/>
</dbReference>
<name>M1ACL2_SOLTU</name>
<dbReference type="PaxDb" id="4113-PGSC0003DMT400019792"/>
<feature type="domain" description="Ubiquitin-like protease family profile" evidence="5">
    <location>
        <begin position="310"/>
        <end position="537"/>
    </location>
</feature>
<keyword evidence="7" id="KW-1185">Reference proteome</keyword>
<dbReference type="AlphaFoldDB" id="M1ACL2"/>
<dbReference type="InterPro" id="IPR003653">
    <property type="entry name" value="Peptidase_C48_C"/>
</dbReference>
<feature type="region of interest" description="Disordered" evidence="4">
    <location>
        <begin position="1"/>
        <end position="30"/>
    </location>
</feature>
<dbReference type="Proteomes" id="UP000011115">
    <property type="component" value="Unassembled WGS sequence"/>
</dbReference>
<reference evidence="6" key="2">
    <citation type="submission" date="2015-06" db="UniProtKB">
        <authorList>
            <consortium name="EnsemblPlants"/>
        </authorList>
    </citation>
    <scope>IDENTIFICATION</scope>
    <source>
        <strain evidence="6">DM1-3 516 R44</strain>
    </source>
</reference>
<accession>M1ACL2</accession>
<proteinExistence type="inferred from homology"/>
<dbReference type="Pfam" id="PF02902">
    <property type="entry name" value="Peptidase_C48"/>
    <property type="match status" value="1"/>
</dbReference>
<dbReference type="InterPro" id="IPR038765">
    <property type="entry name" value="Papain-like_cys_pep_sf"/>
</dbReference>
<dbReference type="InParanoid" id="M1ACL2"/>
<dbReference type="HOGENOM" id="CLU_012299_2_0_1"/>
<keyword evidence="3" id="KW-0378">Hydrolase</keyword>
<dbReference type="EnsemblPlants" id="PGSC0003DMT400019792">
    <property type="protein sequence ID" value="PGSC0003DMT400019792"/>
    <property type="gene ID" value="PGSC0003DMG400007650"/>
</dbReference>
<dbReference type="GO" id="GO:0008234">
    <property type="term" value="F:cysteine-type peptidase activity"/>
    <property type="evidence" value="ECO:0007669"/>
    <property type="project" value="InterPro"/>
</dbReference>
<keyword evidence="2" id="KW-0645">Protease</keyword>
<dbReference type="PANTHER" id="PTHR31470">
    <property type="entry name" value="CYSTEINE PROTEINASES SUPERFAMILY PROTEIN-RELATED-RELATED"/>
    <property type="match status" value="1"/>
</dbReference>
<dbReference type="PANTHER" id="PTHR31470:SF46">
    <property type="entry name" value="ULP1 PROTEASE FAMILY, C-TERMINAL CATALYTIC DOMAIN CONTAINING PROTEIN"/>
    <property type="match status" value="1"/>
</dbReference>
<evidence type="ECO:0000256" key="2">
    <source>
        <dbReference type="ARBA" id="ARBA00022670"/>
    </source>
</evidence>
<feature type="compositionally biased region" description="Basic residues" evidence="4">
    <location>
        <begin position="1"/>
        <end position="11"/>
    </location>
</feature>
<dbReference type="STRING" id="4113.M1ACL2"/>
<dbReference type="Gramene" id="PGSC0003DMT400019792">
    <property type="protein sequence ID" value="PGSC0003DMT400019792"/>
    <property type="gene ID" value="PGSC0003DMG400007650"/>
</dbReference>
<dbReference type="SUPFAM" id="SSF54001">
    <property type="entry name" value="Cysteine proteinases"/>
    <property type="match status" value="1"/>
</dbReference>
<comment type="similarity">
    <text evidence="1">Belongs to the peptidase C48 family.</text>
</comment>
<evidence type="ECO:0000256" key="1">
    <source>
        <dbReference type="ARBA" id="ARBA00005234"/>
    </source>
</evidence>
<evidence type="ECO:0000259" key="5">
    <source>
        <dbReference type="PROSITE" id="PS50600"/>
    </source>
</evidence>